<protein>
    <submittedName>
        <fullName evidence="1">Uncharacterized protein</fullName>
    </submittedName>
</protein>
<reference evidence="1" key="2">
    <citation type="submission" date="2020-06" db="EMBL/GenBank/DDBJ databases">
        <authorList>
            <person name="Sheffer M."/>
        </authorList>
    </citation>
    <scope>NUCLEOTIDE SEQUENCE</scope>
</reference>
<accession>A0A8T0ELB9</accession>
<evidence type="ECO:0000313" key="2">
    <source>
        <dbReference type="Proteomes" id="UP000807504"/>
    </source>
</evidence>
<dbReference type="EMBL" id="JABXBU010002227">
    <property type="protein sequence ID" value="KAF8773496.1"/>
    <property type="molecule type" value="Genomic_DNA"/>
</dbReference>
<name>A0A8T0ELB9_ARGBR</name>
<comment type="caution">
    <text evidence="1">The sequence shown here is derived from an EMBL/GenBank/DDBJ whole genome shotgun (WGS) entry which is preliminary data.</text>
</comment>
<sequence length="204" mass="24408">MRTVAMNYYPPMEIGEPRKLGAMATRRGVFPMGNNVEKLYKSESLIHNRLDALVLVRKRSTKVDHSNNVNVIRGCKYKSYENFVHDYVSTINCYKDNYFWNTYICWNLSNRTRQEFIEYMDLKGKDIPNEVKCLIIDYQDACLAFWFEYKCQKTAQIIFLVTQRVLKDISSLDCSKVDEKLTKNFFRFLHKMMRMEFENTFRMV</sequence>
<keyword evidence="2" id="KW-1185">Reference proteome</keyword>
<dbReference type="Proteomes" id="UP000807504">
    <property type="component" value="Unassembled WGS sequence"/>
</dbReference>
<proteinExistence type="predicted"/>
<evidence type="ECO:0000313" key="1">
    <source>
        <dbReference type="EMBL" id="KAF8773496.1"/>
    </source>
</evidence>
<organism evidence="1 2">
    <name type="scientific">Argiope bruennichi</name>
    <name type="common">Wasp spider</name>
    <name type="synonym">Aranea bruennichi</name>
    <dbReference type="NCBI Taxonomy" id="94029"/>
    <lineage>
        <taxon>Eukaryota</taxon>
        <taxon>Metazoa</taxon>
        <taxon>Ecdysozoa</taxon>
        <taxon>Arthropoda</taxon>
        <taxon>Chelicerata</taxon>
        <taxon>Arachnida</taxon>
        <taxon>Araneae</taxon>
        <taxon>Araneomorphae</taxon>
        <taxon>Entelegynae</taxon>
        <taxon>Araneoidea</taxon>
        <taxon>Araneidae</taxon>
        <taxon>Argiope</taxon>
    </lineage>
</organism>
<dbReference type="AlphaFoldDB" id="A0A8T0ELB9"/>
<gene>
    <name evidence="1" type="ORF">HNY73_016155</name>
</gene>
<reference evidence="1" key="1">
    <citation type="journal article" date="2020" name="bioRxiv">
        <title>Chromosome-level reference genome of the European wasp spider Argiope bruennichi: a resource for studies on range expansion and evolutionary adaptation.</title>
        <authorList>
            <person name="Sheffer M.M."/>
            <person name="Hoppe A."/>
            <person name="Krehenwinkel H."/>
            <person name="Uhl G."/>
            <person name="Kuss A.W."/>
            <person name="Jensen L."/>
            <person name="Jensen C."/>
            <person name="Gillespie R.G."/>
            <person name="Hoff K.J."/>
            <person name="Prost S."/>
        </authorList>
    </citation>
    <scope>NUCLEOTIDE SEQUENCE</scope>
</reference>